<accession>A0A9W5IPB1</accession>
<sequence length="57" mass="6761">MKRDNFHFIVQTVTHFIFKVSFRIQLFTSFPDNTISIKPPLILKRPSEPQSGFRRPV</sequence>
<dbReference type="EMBL" id="ACEO02000013">
    <property type="protein sequence ID" value="EFC51222.1"/>
    <property type="molecule type" value="Genomic_DNA"/>
</dbReference>
<name>A0A9W5IPB1_NEISU</name>
<evidence type="ECO:0000313" key="2">
    <source>
        <dbReference type="Proteomes" id="UP000004621"/>
    </source>
</evidence>
<dbReference type="AlphaFoldDB" id="A0A9W5IPB1"/>
<comment type="caution">
    <text evidence="1">The sequence shown here is derived from an EMBL/GenBank/DDBJ whole genome shotgun (WGS) entry which is preliminary data.</text>
</comment>
<evidence type="ECO:0000313" key="1">
    <source>
        <dbReference type="EMBL" id="EFC51222.1"/>
    </source>
</evidence>
<reference evidence="1 2" key="1">
    <citation type="submission" date="2010-01" db="EMBL/GenBank/DDBJ databases">
        <authorList>
            <person name="Weinstock G."/>
            <person name="Sodergren E."/>
            <person name="Clifton S."/>
            <person name="Fulton L."/>
            <person name="Fulton B."/>
            <person name="Courtney L."/>
            <person name="Fronick C."/>
            <person name="Harrison M."/>
            <person name="Strong C."/>
            <person name="Farmer C."/>
            <person name="Delahaunty K."/>
            <person name="Markovic C."/>
            <person name="Hall O."/>
            <person name="Minx P."/>
            <person name="Tomlinson C."/>
            <person name="Mitreva M."/>
            <person name="Nelson J."/>
            <person name="Hou S."/>
            <person name="Wollam A."/>
            <person name="Pepin K.H."/>
            <person name="Johnson M."/>
            <person name="Bhonagiri V."/>
            <person name="Nash W.E."/>
            <person name="Warren W."/>
            <person name="Chinwalla A."/>
            <person name="Mardis E.R."/>
            <person name="Wilson R.K."/>
        </authorList>
    </citation>
    <scope>NUCLEOTIDE SEQUENCE [LARGE SCALE GENOMIC DNA]</scope>
    <source>
        <strain evidence="1 2">NJ9703</strain>
    </source>
</reference>
<dbReference type="Proteomes" id="UP000004621">
    <property type="component" value="Unassembled WGS sequence"/>
</dbReference>
<protein>
    <submittedName>
        <fullName evidence="1">Uncharacterized protein</fullName>
    </submittedName>
</protein>
<gene>
    <name evidence="1" type="ORF">NEISUBOT_05394</name>
</gene>
<proteinExistence type="predicted"/>
<organism evidence="1 2">
    <name type="scientific">Neisseria subflava NJ9703</name>
    <dbReference type="NCBI Taxonomy" id="546268"/>
    <lineage>
        <taxon>Bacteria</taxon>
        <taxon>Pseudomonadati</taxon>
        <taxon>Pseudomonadota</taxon>
        <taxon>Betaproteobacteria</taxon>
        <taxon>Neisseriales</taxon>
        <taxon>Neisseriaceae</taxon>
        <taxon>Neisseria</taxon>
    </lineage>
</organism>